<accession>A0AAD9JQT0</accession>
<proteinExistence type="predicted"/>
<feature type="region of interest" description="Disordered" evidence="1">
    <location>
        <begin position="1"/>
        <end position="30"/>
    </location>
</feature>
<organism evidence="2 3">
    <name type="scientific">Paralvinella palmiformis</name>
    <dbReference type="NCBI Taxonomy" id="53620"/>
    <lineage>
        <taxon>Eukaryota</taxon>
        <taxon>Metazoa</taxon>
        <taxon>Spiralia</taxon>
        <taxon>Lophotrochozoa</taxon>
        <taxon>Annelida</taxon>
        <taxon>Polychaeta</taxon>
        <taxon>Sedentaria</taxon>
        <taxon>Canalipalpata</taxon>
        <taxon>Terebellida</taxon>
        <taxon>Terebelliformia</taxon>
        <taxon>Alvinellidae</taxon>
        <taxon>Paralvinella</taxon>
    </lineage>
</organism>
<name>A0AAD9JQT0_9ANNE</name>
<gene>
    <name evidence="2" type="ORF">LSH36_195g03073</name>
</gene>
<comment type="caution">
    <text evidence="2">The sequence shown here is derived from an EMBL/GenBank/DDBJ whole genome shotgun (WGS) entry which is preliminary data.</text>
</comment>
<keyword evidence="3" id="KW-1185">Reference proteome</keyword>
<evidence type="ECO:0000313" key="2">
    <source>
        <dbReference type="EMBL" id="KAK2157221.1"/>
    </source>
</evidence>
<sequence>MGSWPTAGRSSTANPDSVRGGNFDPVDSPMLSPVHKVDALGCEEYIGFVSSQSDLFDSVDYTSSRTSCPEIDDVKSEPFSLLDISKTYSNLGFGFFDLPLEKKKKKRRQLKKTTRNSINQEFDDLDEFQLSID</sequence>
<dbReference type="AlphaFoldDB" id="A0AAD9JQT0"/>
<protein>
    <submittedName>
        <fullName evidence="2">Uncharacterized protein</fullName>
    </submittedName>
</protein>
<reference evidence="2" key="1">
    <citation type="journal article" date="2023" name="Mol. Biol. Evol.">
        <title>Third-Generation Sequencing Reveals the Adaptive Role of the Epigenome in Three Deep-Sea Polychaetes.</title>
        <authorList>
            <person name="Perez M."/>
            <person name="Aroh O."/>
            <person name="Sun Y."/>
            <person name="Lan Y."/>
            <person name="Juniper S.K."/>
            <person name="Young C.R."/>
            <person name="Angers B."/>
            <person name="Qian P.Y."/>
        </authorList>
    </citation>
    <scope>NUCLEOTIDE SEQUENCE</scope>
    <source>
        <strain evidence="2">P08H-3</strain>
    </source>
</reference>
<dbReference type="EMBL" id="JAODUP010000195">
    <property type="protein sequence ID" value="KAK2157221.1"/>
    <property type="molecule type" value="Genomic_DNA"/>
</dbReference>
<evidence type="ECO:0000256" key="1">
    <source>
        <dbReference type="SAM" id="MobiDB-lite"/>
    </source>
</evidence>
<evidence type="ECO:0000313" key="3">
    <source>
        <dbReference type="Proteomes" id="UP001208570"/>
    </source>
</evidence>
<dbReference type="Proteomes" id="UP001208570">
    <property type="component" value="Unassembled WGS sequence"/>
</dbReference>